<gene>
    <name evidence="1" type="ORF">CWI69_12020</name>
</gene>
<organism evidence="1 2">
    <name type="scientific">Pseudidiomarina halophila</name>
    <dbReference type="NCBI Taxonomy" id="1449799"/>
    <lineage>
        <taxon>Bacteria</taxon>
        <taxon>Pseudomonadati</taxon>
        <taxon>Pseudomonadota</taxon>
        <taxon>Gammaproteobacteria</taxon>
        <taxon>Alteromonadales</taxon>
        <taxon>Idiomarinaceae</taxon>
        <taxon>Pseudidiomarina</taxon>
    </lineage>
</organism>
<evidence type="ECO:0000313" key="2">
    <source>
        <dbReference type="Proteomes" id="UP000287198"/>
    </source>
</evidence>
<evidence type="ECO:0000313" key="1">
    <source>
        <dbReference type="EMBL" id="RUO51247.1"/>
    </source>
</evidence>
<name>A0A432XRA7_9GAMM</name>
<proteinExistence type="predicted"/>
<dbReference type="EMBL" id="PIPW01000006">
    <property type="protein sequence ID" value="RUO51247.1"/>
    <property type="molecule type" value="Genomic_DNA"/>
</dbReference>
<accession>A0A432XRA7</accession>
<sequence>MVLRYAHLAKGQLKRVANNVGGTIGTNLVQSRKVKSPAVSSEAFGIMVPRGGIEPPTRGFLISYDISW</sequence>
<keyword evidence="2" id="KW-1185">Reference proteome</keyword>
<protein>
    <submittedName>
        <fullName evidence="1">Uncharacterized protein</fullName>
    </submittedName>
</protein>
<comment type="caution">
    <text evidence="1">The sequence shown here is derived from an EMBL/GenBank/DDBJ whole genome shotgun (WGS) entry which is preliminary data.</text>
</comment>
<dbReference type="AlphaFoldDB" id="A0A432XRA7"/>
<reference evidence="2" key="1">
    <citation type="journal article" date="2018" name="Front. Microbiol.">
        <title>Genome-Based Analysis Reveals the Taxonomy and Diversity of the Family Idiomarinaceae.</title>
        <authorList>
            <person name="Liu Y."/>
            <person name="Lai Q."/>
            <person name="Shao Z."/>
        </authorList>
    </citation>
    <scope>NUCLEOTIDE SEQUENCE [LARGE SCALE GENOMIC DNA]</scope>
    <source>
        <strain evidence="2">BH195</strain>
    </source>
</reference>
<dbReference type="Proteomes" id="UP000287198">
    <property type="component" value="Unassembled WGS sequence"/>
</dbReference>